<dbReference type="EMBL" id="NXIE01000002">
    <property type="protein sequence ID" value="RXK13379.1"/>
    <property type="molecule type" value="Genomic_DNA"/>
</dbReference>
<feature type="transmembrane region" description="Helical" evidence="1">
    <location>
        <begin position="363"/>
        <end position="384"/>
    </location>
</feature>
<reference evidence="2 3" key="1">
    <citation type="submission" date="2017-09" db="EMBL/GenBank/DDBJ databases">
        <title>Genomics of the genus Arcobacter.</title>
        <authorList>
            <person name="Perez-Cataluna A."/>
            <person name="Figueras M.J."/>
            <person name="Salas-Masso N."/>
        </authorList>
    </citation>
    <scope>NUCLEOTIDE SEQUENCE [LARGE SCALE GENOMIC DNA]</scope>
    <source>
        <strain evidence="2 3">F156-34</strain>
    </source>
</reference>
<feature type="transmembrane region" description="Helical" evidence="1">
    <location>
        <begin position="81"/>
        <end position="100"/>
    </location>
</feature>
<name>A0A4Q1AZZ7_9BACT</name>
<feature type="transmembrane region" description="Helical" evidence="1">
    <location>
        <begin position="326"/>
        <end position="351"/>
    </location>
</feature>
<dbReference type="OrthoDB" id="5411831at2"/>
<keyword evidence="1" id="KW-1133">Transmembrane helix</keyword>
<sequence length="427" mass="48097">MTKEYFAGIIIFISFLLTNYSYFIDESFFVYAGILAWLALFLLIRKSSNMKLLLSLFFLSIIFFSYSILNDFNIDFVKAISVNQYLLTLLIGVGFLRLVASPKVKTVKSLPSGKASFFKTYLGVHLFGSVINLSALILVADKLYKKANLTKYQIIVLTRAFSSDAYWSPFFVAFAAALTYAPNLSMLTILSSGLCLALIAFFVTFIEVKKDETALKEFKGYPIEFETLYLPFSLAFLVLFTNHYFPQLKVILLISLFSFFLAVFILPFKFGVKKSVGQLRNHIVVELPKMKNEIALFLVAGMFGVSISSVLLGFNLSLPFEQLNAFYASLLLLFFVLLSFVGIHPIISIAVLGNWVDQLNHTLLAIAFLMSWAIAVSTSPFSGLNLTMQARYKLSAKEIFKTNLPYSIKMYIVCVIMLILISEYLGL</sequence>
<feature type="transmembrane region" description="Helical" evidence="1">
    <location>
        <begin position="251"/>
        <end position="272"/>
    </location>
</feature>
<keyword evidence="1" id="KW-0472">Membrane</keyword>
<protein>
    <submittedName>
        <fullName evidence="2">Tellurium resistance protein TerC</fullName>
    </submittedName>
</protein>
<gene>
    <name evidence="2" type="ORF">CP965_06140</name>
</gene>
<feature type="transmembrane region" description="Helical" evidence="1">
    <location>
        <begin position="5"/>
        <end position="22"/>
    </location>
</feature>
<evidence type="ECO:0000313" key="2">
    <source>
        <dbReference type="EMBL" id="RXK13379.1"/>
    </source>
</evidence>
<evidence type="ECO:0000256" key="1">
    <source>
        <dbReference type="SAM" id="Phobius"/>
    </source>
</evidence>
<feature type="transmembrane region" description="Helical" evidence="1">
    <location>
        <begin position="121"/>
        <end position="140"/>
    </location>
</feature>
<feature type="transmembrane region" description="Helical" evidence="1">
    <location>
        <begin position="227"/>
        <end position="245"/>
    </location>
</feature>
<evidence type="ECO:0000313" key="3">
    <source>
        <dbReference type="Proteomes" id="UP000289718"/>
    </source>
</evidence>
<dbReference type="RefSeq" id="WP_129061201.1">
    <property type="nucleotide sequence ID" value="NZ_NXIE01000002.1"/>
</dbReference>
<accession>A0A4Q1AZZ7</accession>
<feature type="transmembrane region" description="Helical" evidence="1">
    <location>
        <begin position="404"/>
        <end position="425"/>
    </location>
</feature>
<feature type="transmembrane region" description="Helical" evidence="1">
    <location>
        <begin position="52"/>
        <end position="69"/>
    </location>
</feature>
<organism evidence="2 3">
    <name type="scientific">Halarcobacter mediterraneus</name>
    <dbReference type="NCBI Taxonomy" id="2023153"/>
    <lineage>
        <taxon>Bacteria</taxon>
        <taxon>Pseudomonadati</taxon>
        <taxon>Campylobacterota</taxon>
        <taxon>Epsilonproteobacteria</taxon>
        <taxon>Campylobacterales</taxon>
        <taxon>Arcobacteraceae</taxon>
        <taxon>Halarcobacter</taxon>
    </lineage>
</organism>
<proteinExistence type="predicted"/>
<keyword evidence="3" id="KW-1185">Reference proteome</keyword>
<feature type="transmembrane region" description="Helical" evidence="1">
    <location>
        <begin position="293"/>
        <end position="314"/>
    </location>
</feature>
<comment type="caution">
    <text evidence="2">The sequence shown here is derived from an EMBL/GenBank/DDBJ whole genome shotgun (WGS) entry which is preliminary data.</text>
</comment>
<feature type="transmembrane region" description="Helical" evidence="1">
    <location>
        <begin position="184"/>
        <end position="206"/>
    </location>
</feature>
<dbReference type="AlphaFoldDB" id="A0A4Q1AZZ7"/>
<dbReference type="Proteomes" id="UP000289718">
    <property type="component" value="Unassembled WGS sequence"/>
</dbReference>
<feature type="transmembrane region" description="Helical" evidence="1">
    <location>
        <begin position="28"/>
        <end position="45"/>
    </location>
</feature>
<keyword evidence="1" id="KW-0812">Transmembrane</keyword>